<accession>A0A8J2WC72</accession>
<organism evidence="11 12">
    <name type="scientific">Daphnia galeata</name>
    <dbReference type="NCBI Taxonomy" id="27404"/>
    <lineage>
        <taxon>Eukaryota</taxon>
        <taxon>Metazoa</taxon>
        <taxon>Ecdysozoa</taxon>
        <taxon>Arthropoda</taxon>
        <taxon>Crustacea</taxon>
        <taxon>Branchiopoda</taxon>
        <taxon>Diplostraca</taxon>
        <taxon>Cladocera</taxon>
        <taxon>Anomopoda</taxon>
        <taxon>Daphniidae</taxon>
        <taxon>Daphnia</taxon>
    </lineage>
</organism>
<feature type="domain" description="Importin subunit beta-1/Transportin-1-like TPR repeats" evidence="9">
    <location>
        <begin position="458"/>
        <end position="574"/>
    </location>
</feature>
<evidence type="ECO:0000256" key="4">
    <source>
        <dbReference type="ARBA" id="ARBA00022490"/>
    </source>
</evidence>
<evidence type="ECO:0000256" key="1">
    <source>
        <dbReference type="ARBA" id="ARBA00004123"/>
    </source>
</evidence>
<evidence type="ECO:0000259" key="10">
    <source>
        <dbReference type="Pfam" id="PF25780"/>
    </source>
</evidence>
<evidence type="ECO:0000256" key="6">
    <source>
        <dbReference type="ARBA" id="ARBA00022927"/>
    </source>
</evidence>
<dbReference type="PANTHER" id="PTHR10527">
    <property type="entry name" value="IMPORTIN BETA"/>
    <property type="match status" value="1"/>
</dbReference>
<proteinExistence type="predicted"/>
<feature type="domain" description="IPO4/5-like TPR repeats" evidence="10">
    <location>
        <begin position="93"/>
        <end position="249"/>
    </location>
</feature>
<evidence type="ECO:0000259" key="9">
    <source>
        <dbReference type="Pfam" id="PF25574"/>
    </source>
</evidence>
<dbReference type="InterPro" id="IPR016024">
    <property type="entry name" value="ARM-type_fold"/>
</dbReference>
<dbReference type="InterPro" id="IPR011989">
    <property type="entry name" value="ARM-like"/>
</dbReference>
<evidence type="ECO:0000256" key="2">
    <source>
        <dbReference type="ARBA" id="ARBA00004496"/>
    </source>
</evidence>
<gene>
    <name evidence="11" type="ORF">DGAL_LOCUS16178</name>
</gene>
<keyword evidence="12" id="KW-1185">Reference proteome</keyword>
<evidence type="ECO:0000256" key="7">
    <source>
        <dbReference type="ARBA" id="ARBA00023242"/>
    </source>
</evidence>
<keyword evidence="4" id="KW-0963">Cytoplasm</keyword>
<dbReference type="Pfam" id="PF25574">
    <property type="entry name" value="TPR_IMB1"/>
    <property type="match status" value="1"/>
</dbReference>
<dbReference type="AlphaFoldDB" id="A0A8J2WC72"/>
<keyword evidence="5" id="KW-0677">Repeat</keyword>
<dbReference type="EMBL" id="CAKKLH010000326">
    <property type="protein sequence ID" value="CAH0112459.1"/>
    <property type="molecule type" value="Genomic_DNA"/>
</dbReference>
<dbReference type="Pfam" id="PF25780">
    <property type="entry name" value="TPR_IPO5"/>
    <property type="match status" value="1"/>
</dbReference>
<keyword evidence="7" id="KW-0539">Nucleus</keyword>
<comment type="caution">
    <text evidence="11">The sequence shown here is derived from an EMBL/GenBank/DDBJ whole genome shotgun (WGS) entry which is preliminary data.</text>
</comment>
<keyword evidence="6" id="KW-0653">Protein transport</keyword>
<evidence type="ECO:0000256" key="8">
    <source>
        <dbReference type="SAM" id="MobiDB-lite"/>
    </source>
</evidence>
<evidence type="ECO:0000256" key="3">
    <source>
        <dbReference type="ARBA" id="ARBA00022448"/>
    </source>
</evidence>
<evidence type="ECO:0000256" key="5">
    <source>
        <dbReference type="ARBA" id="ARBA00022737"/>
    </source>
</evidence>
<name>A0A8J2WC72_9CRUS</name>
<dbReference type="InterPro" id="IPR040122">
    <property type="entry name" value="Importin_beta"/>
</dbReference>
<dbReference type="GO" id="GO:0006606">
    <property type="term" value="P:protein import into nucleus"/>
    <property type="evidence" value="ECO:0007669"/>
    <property type="project" value="InterPro"/>
</dbReference>
<comment type="subcellular location">
    <subcellularLocation>
        <location evidence="2">Cytoplasm</location>
    </subcellularLocation>
    <subcellularLocation>
        <location evidence="1">Nucleus</location>
    </subcellularLocation>
</comment>
<sequence length="1085" mass="120784">MSTVEEILAKVLEPDNESIRTGTAELKEAMKRPTICPTLLHIGKYSASHLIRQYAMILLRRRTSKYYHWEKLTMDFKHGIKSGLLDALTRETDISVRNSTAQVVASIAKHELADRKWPELLEFIQQLCCQGKSNEKELGLYILSIVADSAGGEFKIFLKPFVSIFHSALQDSNINSAYYAGIALKNLIPSIGSDEAMMIQPLIPKVLVVVRNFISIDRTKAVNLMEIWEDLLETEVSILAPHLKPVTELALEIASKTNLDDPIRVKALSYIATFARLKKKSMIKNKLVTPILQTLFALMTEAEEEEEDDDDDDEYEYDHLEESSRPFIVAAQTLNGMALHLPPDKVITPLLQWAEPAFKGSDIRAQQAGYVALAVVVEGCAEHIRTKYMAPFVQCICDGIKHPEAHVRNAALYAVGQMSEHLQPDINKYANDILPILFEYLSATVNSLSSGKKVPRSVDRVFYALEMFCETMEGKLVPFVPALMEHFFAALNPVYPFHVKELALSAIAATANAVGKAMVPYFGPIMEHLKIYLSGQLTEDEYEMTLQIQALDTLGVIARTIGEQTFRPFAEECLRFTLNLVESKDDPDLRKCAYGVFASLASVMKDETAAALPAIVPLLMKAVESNEGVMAMTKDDEESDFAAGDIDDDEDVSPMENPYEDDDSDVAGYTVGNAYLQEKEEACLALKELALHARGPFISYVELCSGPVYKLVDYGHQDIRRAALSALTQFTICIGKQMNAEQACLAALTVLIPKLSEAIQTDPEIDVVNEALDCFTELLKELKGLAIKSDGHLDAVLVCIKMVFNKGTQCQMLEQAEEGNEEDDDMEDPDSEANEKLIEYAGDVLPALGNAMTPQEFAPYFAGLLPFILQRTRKHCTIAEKSFSAGVLAVCMEPLDGVLEPFMPHLYTTFTTMSRDSDKEVRNNAFFGLGELVLHGRELLFSHFPQILQLLSNSLSRENSPLALDNICAAITRIIIVNMSAVPMDQVFPVLMSHLPLREDFHENSSILKCFLFLYSNGHPLFASHLPQVMNVILTMVTQQELQPDQKPLINELMAHISSSFPDLYNAWASALPAEVQQKLQEVLA</sequence>
<dbReference type="Proteomes" id="UP000789390">
    <property type="component" value="Unassembled WGS sequence"/>
</dbReference>
<dbReference type="InterPro" id="IPR057672">
    <property type="entry name" value="TPR_IPO4/5"/>
</dbReference>
<dbReference type="OrthoDB" id="7862313at2759"/>
<dbReference type="InterPro" id="IPR058584">
    <property type="entry name" value="IMB1_TNPO1-like_TPR"/>
</dbReference>
<dbReference type="SUPFAM" id="SSF48371">
    <property type="entry name" value="ARM repeat"/>
    <property type="match status" value="2"/>
</dbReference>
<dbReference type="GO" id="GO:0005737">
    <property type="term" value="C:cytoplasm"/>
    <property type="evidence" value="ECO:0007669"/>
    <property type="project" value="UniProtKB-SubCell"/>
</dbReference>
<dbReference type="Gene3D" id="1.25.10.10">
    <property type="entry name" value="Leucine-rich Repeat Variant"/>
    <property type="match status" value="1"/>
</dbReference>
<keyword evidence="3" id="KW-0813">Transport</keyword>
<protein>
    <submittedName>
        <fullName evidence="11">Uncharacterized protein</fullName>
    </submittedName>
</protein>
<reference evidence="11" key="1">
    <citation type="submission" date="2021-11" db="EMBL/GenBank/DDBJ databases">
        <authorList>
            <person name="Schell T."/>
        </authorList>
    </citation>
    <scope>NUCLEOTIDE SEQUENCE</scope>
    <source>
        <strain evidence="11">M5</strain>
    </source>
</reference>
<evidence type="ECO:0000313" key="12">
    <source>
        <dbReference type="Proteomes" id="UP000789390"/>
    </source>
</evidence>
<feature type="region of interest" description="Disordered" evidence="8">
    <location>
        <begin position="637"/>
        <end position="663"/>
    </location>
</feature>
<evidence type="ECO:0000313" key="11">
    <source>
        <dbReference type="EMBL" id="CAH0112459.1"/>
    </source>
</evidence>